<dbReference type="Proteomes" id="UP001164693">
    <property type="component" value="Chromosome"/>
</dbReference>
<name>A0ABY7K563_9ACTN</name>
<protein>
    <recommendedName>
        <fullName evidence="3">Alpha/beta hydrolase</fullName>
    </recommendedName>
</protein>
<dbReference type="SUPFAM" id="SSF53474">
    <property type="entry name" value="alpha/beta-Hydrolases"/>
    <property type="match status" value="1"/>
</dbReference>
<evidence type="ECO:0000313" key="1">
    <source>
        <dbReference type="EMBL" id="WAX59023.1"/>
    </source>
</evidence>
<dbReference type="EMBL" id="CP097463">
    <property type="protein sequence ID" value="WAX59023.1"/>
    <property type="molecule type" value="Genomic_DNA"/>
</dbReference>
<organism evidence="1 2">
    <name type="scientific">Jatrophihabitans cynanchi</name>
    <dbReference type="NCBI Taxonomy" id="2944128"/>
    <lineage>
        <taxon>Bacteria</taxon>
        <taxon>Bacillati</taxon>
        <taxon>Actinomycetota</taxon>
        <taxon>Actinomycetes</taxon>
        <taxon>Jatrophihabitantales</taxon>
        <taxon>Jatrophihabitantaceae</taxon>
        <taxon>Jatrophihabitans</taxon>
    </lineage>
</organism>
<gene>
    <name evidence="1" type="ORF">M6B22_09760</name>
</gene>
<reference evidence="1" key="1">
    <citation type="submission" date="2022-05" db="EMBL/GenBank/DDBJ databases">
        <title>Jatrophihabitans sp. SB3-54 whole genome sequence.</title>
        <authorList>
            <person name="Suh M.K."/>
            <person name="Eom M.K."/>
            <person name="Kim J.S."/>
            <person name="Kim H.S."/>
            <person name="Do H.E."/>
            <person name="Shin Y.K."/>
            <person name="Lee J.-S."/>
        </authorList>
    </citation>
    <scope>NUCLEOTIDE SEQUENCE</scope>
    <source>
        <strain evidence="1">SB3-54</strain>
    </source>
</reference>
<dbReference type="InterPro" id="IPR029058">
    <property type="entry name" value="AB_hydrolase_fold"/>
</dbReference>
<dbReference type="Gene3D" id="3.40.50.1820">
    <property type="entry name" value="alpha/beta hydrolase"/>
    <property type="match status" value="1"/>
</dbReference>
<proteinExistence type="predicted"/>
<dbReference type="RefSeq" id="WP_269445564.1">
    <property type="nucleotide sequence ID" value="NZ_CP097463.1"/>
</dbReference>
<sequence length="277" mass="29397">METLTRKAVQRVGADGRTREYQITVPESPRAVVLAFHPYGFDPEAVLDGEMPGLRLERPFPGLATPAARLGFAAVAPRGLGKVEPLAGTLGYPEHIDAAVEAAVATAEDLGGLPIVTLGVSLGGQETLLAAGRHSDAISGVCAVNPIVDLAAWYDDIVNLPISLLADIGVPAQVAEEVGGTPADVPELYLERSAVGYLDELSVVPVQVVWSPIDNLIPNGKTKHAGRLAKLLRERGAPVSERIVTNHPTEGQEPGRYAHESFDVWSSLGFLLDQLER</sequence>
<evidence type="ECO:0000313" key="2">
    <source>
        <dbReference type="Proteomes" id="UP001164693"/>
    </source>
</evidence>
<accession>A0ABY7K563</accession>
<evidence type="ECO:0008006" key="3">
    <source>
        <dbReference type="Google" id="ProtNLM"/>
    </source>
</evidence>
<keyword evidence="2" id="KW-1185">Reference proteome</keyword>